<organism evidence="2 3">
    <name type="scientific">Rubripirellula reticaptiva</name>
    <dbReference type="NCBI Taxonomy" id="2528013"/>
    <lineage>
        <taxon>Bacteria</taxon>
        <taxon>Pseudomonadati</taxon>
        <taxon>Planctomycetota</taxon>
        <taxon>Planctomycetia</taxon>
        <taxon>Pirellulales</taxon>
        <taxon>Pirellulaceae</taxon>
        <taxon>Rubripirellula</taxon>
    </lineage>
</organism>
<evidence type="ECO:0000313" key="2">
    <source>
        <dbReference type="EMBL" id="TWU57793.1"/>
    </source>
</evidence>
<reference evidence="2 3" key="1">
    <citation type="submission" date="2019-02" db="EMBL/GenBank/DDBJ databases">
        <title>Deep-cultivation of Planctomycetes and their phenomic and genomic characterization uncovers novel biology.</title>
        <authorList>
            <person name="Wiegand S."/>
            <person name="Jogler M."/>
            <person name="Boedeker C."/>
            <person name="Pinto D."/>
            <person name="Vollmers J."/>
            <person name="Rivas-Marin E."/>
            <person name="Kohn T."/>
            <person name="Peeters S.H."/>
            <person name="Heuer A."/>
            <person name="Rast P."/>
            <person name="Oberbeckmann S."/>
            <person name="Bunk B."/>
            <person name="Jeske O."/>
            <person name="Meyerdierks A."/>
            <person name="Storesund J.E."/>
            <person name="Kallscheuer N."/>
            <person name="Luecker S."/>
            <person name="Lage O.M."/>
            <person name="Pohl T."/>
            <person name="Merkel B.J."/>
            <person name="Hornburger P."/>
            <person name="Mueller R.-W."/>
            <person name="Bruemmer F."/>
            <person name="Labrenz M."/>
            <person name="Spormann A.M."/>
            <person name="Op Den Camp H."/>
            <person name="Overmann J."/>
            <person name="Amann R."/>
            <person name="Jetten M.S.M."/>
            <person name="Mascher T."/>
            <person name="Medema M.H."/>
            <person name="Devos D.P."/>
            <person name="Kaster A.-K."/>
            <person name="Ovreas L."/>
            <person name="Rohde M."/>
            <person name="Galperin M.Y."/>
            <person name="Jogler C."/>
        </authorList>
    </citation>
    <scope>NUCLEOTIDE SEQUENCE [LARGE SCALE GENOMIC DNA]</scope>
    <source>
        <strain evidence="2 3">Poly59</strain>
    </source>
</reference>
<gene>
    <name evidence="2" type="ORF">Poly59_07020</name>
</gene>
<name>A0A5C6F7U8_9BACT</name>
<dbReference type="Proteomes" id="UP000317977">
    <property type="component" value="Unassembled WGS sequence"/>
</dbReference>
<keyword evidence="3" id="KW-1185">Reference proteome</keyword>
<keyword evidence="1" id="KW-0732">Signal</keyword>
<sequence length="195" mass="20815" precursor="true">MRRLPLSMCFAFTLTAFALSLPTPIANAVGSTVSDGLKQGDPIGAFRVTKIGGATDDDVEPGDFLCYRCRYGSSPMVMVFARKAGPKSIELATKLDSAIGQHASSKLRGLFTFIGEDAANLKKVATTFAEQSGVVHVPVVIAEDTQNGPIDYRIAEDADITIVIAQDSQVFTSHVFDADAIDVTQVIGDVEKMLQ</sequence>
<evidence type="ECO:0000256" key="1">
    <source>
        <dbReference type="SAM" id="SignalP"/>
    </source>
</evidence>
<dbReference type="EMBL" id="SJPX01000001">
    <property type="protein sequence ID" value="TWU57793.1"/>
    <property type="molecule type" value="Genomic_DNA"/>
</dbReference>
<feature type="chain" id="PRO_5022877231" evidence="1">
    <location>
        <begin position="29"/>
        <end position="195"/>
    </location>
</feature>
<feature type="signal peptide" evidence="1">
    <location>
        <begin position="1"/>
        <end position="28"/>
    </location>
</feature>
<proteinExistence type="predicted"/>
<comment type="caution">
    <text evidence="2">The sequence shown here is derived from an EMBL/GenBank/DDBJ whole genome shotgun (WGS) entry which is preliminary data.</text>
</comment>
<evidence type="ECO:0000313" key="3">
    <source>
        <dbReference type="Proteomes" id="UP000317977"/>
    </source>
</evidence>
<protein>
    <submittedName>
        <fullName evidence="2">Uncharacterized protein</fullName>
    </submittedName>
</protein>
<accession>A0A5C6F7U8</accession>
<dbReference type="AlphaFoldDB" id="A0A5C6F7U8"/>
<dbReference type="RefSeq" id="WP_246151344.1">
    <property type="nucleotide sequence ID" value="NZ_SJPX01000001.1"/>
</dbReference>